<evidence type="ECO:0000313" key="2">
    <source>
        <dbReference type="Proteomes" id="UP000000724"/>
    </source>
</evidence>
<reference evidence="1 2" key="1">
    <citation type="journal article" date="2008" name="Nat. Biotechnol.">
        <title>Genome sequencing and analysis of the filamentous fungus Penicillium chrysogenum.</title>
        <authorList>
            <person name="van den Berg M.A."/>
            <person name="Albang R."/>
            <person name="Albermann K."/>
            <person name="Badger J.H."/>
            <person name="Daran J.-M."/>
            <person name="Driessen A.J.M."/>
            <person name="Garcia-Estrada C."/>
            <person name="Fedorova N.D."/>
            <person name="Harris D.M."/>
            <person name="Heijne W.H.M."/>
            <person name="Joardar V.S."/>
            <person name="Kiel J.A.K.W."/>
            <person name="Kovalchuk A."/>
            <person name="Martin J.F."/>
            <person name="Nierman W.C."/>
            <person name="Nijland J.G."/>
            <person name="Pronk J.T."/>
            <person name="Roubos J.A."/>
            <person name="van der Klei I.J."/>
            <person name="van Peij N.N.M.E."/>
            <person name="Veenhuis M."/>
            <person name="von Doehren H."/>
            <person name="Wagner C."/>
            <person name="Wortman J.R."/>
            <person name="Bovenberg R.A.L."/>
        </authorList>
    </citation>
    <scope>NUCLEOTIDE SEQUENCE [LARGE SCALE GENOMIC DNA]</scope>
    <source>
        <strain evidence="2">ATCC 28089 / DSM 1075 / NRRL 1951 / Wisconsin 54-1255</strain>
    </source>
</reference>
<dbReference type="HOGENOM" id="CLU_1240484_0_0_1"/>
<sequence>MALLADDYCIIVSDPHSIDPEFNCSGLWLDLDLLTHDFLIGLSSYRGVSKRQAMRERTTCPHFNCLAHLGDIRRGSYLTRQEGPGAQGHLKNRTSWLGEKTVTYAKHAIVVKAVSHCFEHISCNAVELRHEQIFKGGGLSRDIGIMLPHGLMRICACYSFPTALPTHAWIPGQSLIPGECWRGVVLHNTEYAYGGYVAWLLQGSKSLHADRPIHWLIWIQLTT</sequence>
<evidence type="ECO:0000313" key="1">
    <source>
        <dbReference type="EMBL" id="CAP99201.1"/>
    </source>
</evidence>
<protein>
    <submittedName>
        <fullName evidence="1">Uncharacterized protein</fullName>
    </submittedName>
</protein>
<keyword evidence="2" id="KW-1185">Reference proteome</keyword>
<organism evidence="1 2">
    <name type="scientific">Penicillium rubens (strain ATCC 28089 / DSM 1075 / NRRL 1951 / Wisconsin 54-1255)</name>
    <name type="common">Penicillium chrysogenum</name>
    <dbReference type="NCBI Taxonomy" id="500485"/>
    <lineage>
        <taxon>Eukaryota</taxon>
        <taxon>Fungi</taxon>
        <taxon>Dikarya</taxon>
        <taxon>Ascomycota</taxon>
        <taxon>Pezizomycotina</taxon>
        <taxon>Eurotiomycetes</taxon>
        <taxon>Eurotiomycetidae</taxon>
        <taxon>Eurotiales</taxon>
        <taxon>Aspergillaceae</taxon>
        <taxon>Penicillium</taxon>
        <taxon>Penicillium chrysogenum species complex</taxon>
    </lineage>
</organism>
<dbReference type="Proteomes" id="UP000000724">
    <property type="component" value="Contig Pc00c22"/>
</dbReference>
<proteinExistence type="predicted"/>
<dbReference type="VEuPathDB" id="FungiDB:PCH_Pc22g19130"/>
<gene>
    <name evidence="1" type="ORF">Pc22g19130</name>
    <name evidence="1" type="ORF">PCH_Pc22g19130</name>
</gene>
<dbReference type="EMBL" id="AM920437">
    <property type="protein sequence ID" value="CAP99201.1"/>
    <property type="molecule type" value="Genomic_DNA"/>
</dbReference>
<accession>B6HVP6</accession>
<dbReference type="AlphaFoldDB" id="B6HVP6"/>
<name>B6HVP6_PENRW</name>